<protein>
    <submittedName>
        <fullName evidence="1">SagB/ThcOx family dehydrogenase</fullName>
    </submittedName>
</protein>
<dbReference type="CDD" id="cd02142">
    <property type="entry name" value="McbC_SagB-like_oxidoreductase"/>
    <property type="match status" value="1"/>
</dbReference>
<name>A0A7H8T6C0_STRCX</name>
<evidence type="ECO:0000313" key="1">
    <source>
        <dbReference type="EMBL" id="QKZ18592.1"/>
    </source>
</evidence>
<dbReference type="PANTHER" id="PTHR43745:SF2">
    <property type="entry name" value="NITROREDUCTASE MJ1384-RELATED"/>
    <property type="match status" value="1"/>
</dbReference>
<dbReference type="Gene3D" id="3.40.109.10">
    <property type="entry name" value="NADH Oxidase"/>
    <property type="match status" value="1"/>
</dbReference>
<dbReference type="SUPFAM" id="SSF55469">
    <property type="entry name" value="FMN-dependent nitroreductase-like"/>
    <property type="match status" value="1"/>
</dbReference>
<dbReference type="InterPro" id="IPR000415">
    <property type="entry name" value="Nitroreductase-like"/>
</dbReference>
<accession>A0A7H8T6C0</accession>
<keyword evidence="2" id="KW-1185">Reference proteome</keyword>
<gene>
    <name evidence="1" type="ORF">HUT05_15160</name>
</gene>
<organism evidence="1 2">
    <name type="scientific">Streptomyces chartreusis</name>
    <dbReference type="NCBI Taxonomy" id="1969"/>
    <lineage>
        <taxon>Bacteria</taxon>
        <taxon>Bacillati</taxon>
        <taxon>Actinomycetota</taxon>
        <taxon>Actinomycetes</taxon>
        <taxon>Kitasatosporales</taxon>
        <taxon>Streptomycetaceae</taxon>
        <taxon>Streptomyces</taxon>
    </lineage>
</organism>
<dbReference type="EMBL" id="CP056041">
    <property type="protein sequence ID" value="QKZ18592.1"/>
    <property type="molecule type" value="Genomic_DNA"/>
</dbReference>
<dbReference type="GO" id="GO:0016491">
    <property type="term" value="F:oxidoreductase activity"/>
    <property type="evidence" value="ECO:0007669"/>
    <property type="project" value="InterPro"/>
</dbReference>
<dbReference type="Proteomes" id="UP000509418">
    <property type="component" value="Chromosome"/>
</dbReference>
<proteinExistence type="predicted"/>
<sequence>MHTTMFRRHPALLAAVEEIDGERRITVSVDDGKPPLLVDDPRLLAALSVLPPDAFTQEQALKAWDVAGLGDVAEQLWTYCVTAAGLVVTTAAAGPHRHDAYHQATRSYPFLDMGRAEAFDTDNSLMRDYMATDAYPPVYTDLPRRQRWPLAKADQVSDCGPGGYRLAEQLALLFDGTFGERRRLDPSDTGTYLQVELIFKAVPSGGARHPTEALLWLRADGMPEGLYHYSVRANALDLLDVQPDPSALADACPALPALMDGPGPLAVVMLASAVERPMWRYRDARSARAVLVDVGHVVQHLAEAGAWLGWTWTDLPGFDAQALADHTGLDAGSMPVLAMGVLNR</sequence>
<dbReference type="RefSeq" id="WP_176575433.1">
    <property type="nucleotide sequence ID" value="NZ_CP056041.1"/>
</dbReference>
<dbReference type="InterPro" id="IPR052544">
    <property type="entry name" value="Bacteriocin_Proc_Enz"/>
</dbReference>
<evidence type="ECO:0000313" key="2">
    <source>
        <dbReference type="Proteomes" id="UP000509418"/>
    </source>
</evidence>
<reference evidence="1 2" key="1">
    <citation type="submission" date="2020-06" db="EMBL/GenBank/DDBJ databases">
        <title>Genome mining for natural products.</title>
        <authorList>
            <person name="Zhang B."/>
            <person name="Shi J."/>
            <person name="Ge H."/>
        </authorList>
    </citation>
    <scope>NUCLEOTIDE SEQUENCE [LARGE SCALE GENOMIC DNA]</scope>
    <source>
        <strain evidence="1 2">NA02069</strain>
    </source>
</reference>
<dbReference type="AlphaFoldDB" id="A0A7H8T6C0"/>
<dbReference type="PANTHER" id="PTHR43745">
    <property type="entry name" value="NITROREDUCTASE MJ1384-RELATED"/>
    <property type="match status" value="1"/>
</dbReference>